<dbReference type="RefSeq" id="XP_064660217.1">
    <property type="nucleotide sequence ID" value="XM_064801587.1"/>
</dbReference>
<keyword evidence="4" id="KW-1185">Reference proteome</keyword>
<dbReference type="InterPro" id="IPR011021">
    <property type="entry name" value="Arrestin-like_N"/>
</dbReference>
<accession>A0AAV9PEX8</accession>
<dbReference type="EMBL" id="JAVRRT010000006">
    <property type="protein sequence ID" value="KAK5171189.1"/>
    <property type="molecule type" value="Genomic_DNA"/>
</dbReference>
<dbReference type="PANTHER" id="PTHR31904:SF1">
    <property type="entry name" value="BYPASS OF STOP CODON PROTEIN 5-RELATED"/>
    <property type="match status" value="1"/>
</dbReference>
<organism evidence="3 4">
    <name type="scientific">Saxophila tyrrhenica</name>
    <dbReference type="NCBI Taxonomy" id="1690608"/>
    <lineage>
        <taxon>Eukaryota</taxon>
        <taxon>Fungi</taxon>
        <taxon>Dikarya</taxon>
        <taxon>Ascomycota</taxon>
        <taxon>Pezizomycotina</taxon>
        <taxon>Dothideomycetes</taxon>
        <taxon>Dothideomycetidae</taxon>
        <taxon>Mycosphaerellales</taxon>
        <taxon>Extremaceae</taxon>
        <taxon>Saxophila</taxon>
    </lineage>
</organism>
<proteinExistence type="predicted"/>
<feature type="region of interest" description="Disordered" evidence="1">
    <location>
        <begin position="494"/>
        <end position="513"/>
    </location>
</feature>
<dbReference type="GeneID" id="89925679"/>
<evidence type="ECO:0000256" key="1">
    <source>
        <dbReference type="SAM" id="MobiDB-lite"/>
    </source>
</evidence>
<evidence type="ECO:0000259" key="2">
    <source>
        <dbReference type="Pfam" id="PF00339"/>
    </source>
</evidence>
<dbReference type="Pfam" id="PF00339">
    <property type="entry name" value="Arrestin_N"/>
    <property type="match status" value="1"/>
</dbReference>
<dbReference type="Proteomes" id="UP001337655">
    <property type="component" value="Unassembled WGS sequence"/>
</dbReference>
<gene>
    <name evidence="3" type="ORF">LTR77_004333</name>
</gene>
<dbReference type="InterPro" id="IPR014752">
    <property type="entry name" value="Arrestin-like_C"/>
</dbReference>
<dbReference type="AlphaFoldDB" id="A0AAV9PEX8"/>
<feature type="domain" description="Arrestin-like N-terminal" evidence="2">
    <location>
        <begin position="29"/>
        <end position="131"/>
    </location>
</feature>
<dbReference type="Gene3D" id="2.60.40.640">
    <property type="match status" value="1"/>
</dbReference>
<comment type="caution">
    <text evidence="3">The sequence shown here is derived from an EMBL/GenBank/DDBJ whole genome shotgun (WGS) entry which is preliminary data.</text>
</comment>
<protein>
    <recommendedName>
        <fullName evidence="2">Arrestin-like N-terminal domain-containing protein</fullName>
    </recommendedName>
</protein>
<evidence type="ECO:0000313" key="3">
    <source>
        <dbReference type="EMBL" id="KAK5171189.1"/>
    </source>
</evidence>
<name>A0AAV9PEX8_9PEZI</name>
<dbReference type="InterPro" id="IPR039634">
    <property type="entry name" value="Bul1-like"/>
</dbReference>
<dbReference type="PANTHER" id="PTHR31904">
    <property type="entry name" value="BYPASS OF STOP CODON PROTEIN 5-RELATED"/>
    <property type="match status" value="1"/>
</dbReference>
<reference evidence="3 4" key="1">
    <citation type="submission" date="2023-08" db="EMBL/GenBank/DDBJ databases">
        <title>Black Yeasts Isolated from many extreme environments.</title>
        <authorList>
            <person name="Coleine C."/>
            <person name="Stajich J.E."/>
            <person name="Selbmann L."/>
        </authorList>
    </citation>
    <scope>NUCLEOTIDE SEQUENCE [LARGE SCALE GENOMIC DNA]</scope>
    <source>
        <strain evidence="3 4">CCFEE 5935</strain>
    </source>
</reference>
<evidence type="ECO:0000313" key="4">
    <source>
        <dbReference type="Proteomes" id="UP001337655"/>
    </source>
</evidence>
<sequence length="529" mass="58512">MPSSTSSNDGHTMPSKLRNLVQAQKPDIKINFSTKKKTYTTLDRIEGSVTVVPQVDTNFDSIDIEFIGTSRTYVERLTTAAAASGRSEAFHQFLKLQQPGLHQLYPEDLVLRAGKIYDFPFVFVVPQQLLPRVCQHPVQSDATREAHFRLPPTFGDKGLTSQKGSDDMAPDMASIRYGVFSKITELKMKGDDALRCTVASKARRLRVIPAVEEQPPLDVHTEDGEYFMRKEKSIRKGLLKGRLGTLTMESAQPQAFKMKSYNNPESRMTTMATVMLRFDPLDDALPPPKLGNLASKLKVTTYFSSVARDCFPSKQLSMYDLSQGLHTEQFSLSSRCVNNVEWTKQEPSPALTLERRGSALSSSSLETGDIPEASEGYKGGLYYTTRILVPITLPTNKAFPPTFHSCLISRVYALKLDLGISSPGLGSTMEVKVPVQISSQDLVSDDFARRESISGVEEAEVDVEDVSNFFSNNGFEPRTIRVPSVDLVGRSRIGSQAPTADAPPGYTPMNEGRVAPSVSYQRLQSVPVY</sequence>